<evidence type="ECO:0000256" key="2">
    <source>
        <dbReference type="ARBA" id="ARBA00022448"/>
    </source>
</evidence>
<sequence>MTEQSGIVVYAALAGNLAIAASKWLAAILTGSSAMLSEAVHSTVDSGNELLLLLGQHRAARPPDQEHPFGHGLQLYFWSFIVAVLIFGFGAGVSLLQGIEHMRTPEPMTDAEVSYLVLGVSFVFEGISWLIALKTLRKSAAGRSLWAALRRSKDPTTFCVLLEDSAALLGIVVAAGGIFLSRWLHMPILDGAASVVIGLILATVAAILANECQSLLTGEGVSRAVREDLERIARTDPGVQHLSELLTMHFGPRDVLVTLSLDFKDALGSADVEEAVSRIERRIKQAHPDVTRVFIEAQAPRPEPGDAADPF</sequence>
<evidence type="ECO:0000313" key="9">
    <source>
        <dbReference type="Proteomes" id="UP000186308"/>
    </source>
</evidence>
<feature type="transmembrane region" description="Helical" evidence="6">
    <location>
        <begin position="115"/>
        <end position="136"/>
    </location>
</feature>
<dbReference type="InterPro" id="IPR027469">
    <property type="entry name" value="Cation_efflux_TMD_sf"/>
</dbReference>
<keyword evidence="3 6" id="KW-0812">Transmembrane</keyword>
<dbReference type="NCBIfam" id="TIGR01297">
    <property type="entry name" value="CDF"/>
    <property type="match status" value="1"/>
</dbReference>
<dbReference type="Proteomes" id="UP000186308">
    <property type="component" value="Unassembled WGS sequence"/>
</dbReference>
<evidence type="ECO:0000313" key="8">
    <source>
        <dbReference type="EMBL" id="SIR50276.1"/>
    </source>
</evidence>
<accession>A0A8G2CPT1</accession>
<evidence type="ECO:0000256" key="4">
    <source>
        <dbReference type="ARBA" id="ARBA00022989"/>
    </source>
</evidence>
<dbReference type="SUPFAM" id="SSF161111">
    <property type="entry name" value="Cation efflux protein transmembrane domain-like"/>
    <property type="match status" value="1"/>
</dbReference>
<reference evidence="8 9" key="1">
    <citation type="submission" date="2017-01" db="EMBL/GenBank/DDBJ databases">
        <authorList>
            <person name="Varghese N."/>
            <person name="Submissions S."/>
        </authorList>
    </citation>
    <scope>NUCLEOTIDE SEQUENCE [LARGE SCALE GENOMIC DNA]</scope>
    <source>
        <strain evidence="8 9">ATCC 35905</strain>
    </source>
</reference>
<keyword evidence="4 6" id="KW-1133">Transmembrane helix</keyword>
<feature type="transmembrane region" description="Helical" evidence="6">
    <location>
        <begin position="6"/>
        <end position="26"/>
    </location>
</feature>
<dbReference type="GO" id="GO:0006829">
    <property type="term" value="P:zinc ion transport"/>
    <property type="evidence" value="ECO:0007669"/>
    <property type="project" value="InterPro"/>
</dbReference>
<evidence type="ECO:0000256" key="6">
    <source>
        <dbReference type="SAM" id="Phobius"/>
    </source>
</evidence>
<keyword evidence="2" id="KW-0813">Transport</keyword>
<evidence type="ECO:0000256" key="5">
    <source>
        <dbReference type="ARBA" id="ARBA00023136"/>
    </source>
</evidence>
<dbReference type="InterPro" id="IPR036837">
    <property type="entry name" value="Cation_efflux_CTD_sf"/>
</dbReference>
<feature type="domain" description="Cation efflux protein transmembrane" evidence="7">
    <location>
        <begin position="10"/>
        <end position="212"/>
    </location>
</feature>
<dbReference type="RefSeq" id="WP_029313843.1">
    <property type="nucleotide sequence ID" value="NZ_FTNE01000042.1"/>
</dbReference>
<gene>
    <name evidence="8" type="ORF">SAMN05421828_1422</name>
</gene>
<dbReference type="Gene3D" id="3.30.70.1350">
    <property type="entry name" value="Cation efflux protein, cytoplasmic domain"/>
    <property type="match status" value="1"/>
</dbReference>
<keyword evidence="9" id="KW-1185">Reference proteome</keyword>
<dbReference type="SUPFAM" id="SSF160240">
    <property type="entry name" value="Cation efflux protein cytoplasmic domain-like"/>
    <property type="match status" value="1"/>
</dbReference>
<feature type="transmembrane region" description="Helical" evidence="6">
    <location>
        <begin position="75"/>
        <end position="95"/>
    </location>
</feature>
<name>A0A8G2CPT1_ACIRU</name>
<dbReference type="AlphaFoldDB" id="A0A8G2CPT1"/>
<feature type="transmembrane region" description="Helical" evidence="6">
    <location>
        <begin position="157"/>
        <end position="180"/>
    </location>
</feature>
<feature type="transmembrane region" description="Helical" evidence="6">
    <location>
        <begin position="192"/>
        <end position="209"/>
    </location>
</feature>
<dbReference type="EMBL" id="FTNE01000042">
    <property type="protein sequence ID" value="SIR50276.1"/>
    <property type="molecule type" value="Genomic_DNA"/>
</dbReference>
<dbReference type="GO" id="GO:0016020">
    <property type="term" value="C:membrane"/>
    <property type="evidence" value="ECO:0007669"/>
    <property type="project" value="UniProtKB-SubCell"/>
</dbReference>
<dbReference type="OrthoDB" id="9806522at2"/>
<dbReference type="PANTHER" id="PTHR13414:SF9">
    <property type="entry name" value="PROTON-COUPLED ZINC ANTIPORTER SLC30A9, MITOCHONDRIAL"/>
    <property type="match status" value="1"/>
</dbReference>
<evidence type="ECO:0000256" key="3">
    <source>
        <dbReference type="ARBA" id="ARBA00022692"/>
    </source>
</evidence>
<dbReference type="InterPro" id="IPR058533">
    <property type="entry name" value="Cation_efflux_TM"/>
</dbReference>
<keyword evidence="5 6" id="KW-0472">Membrane</keyword>
<proteinExistence type="predicted"/>
<comment type="subcellular location">
    <subcellularLocation>
        <location evidence="1">Membrane</location>
        <topology evidence="1">Multi-pass membrane protein</topology>
    </subcellularLocation>
</comment>
<comment type="caution">
    <text evidence="8">The sequence shown here is derived from an EMBL/GenBank/DDBJ whole genome shotgun (WGS) entry which is preliminary data.</text>
</comment>
<dbReference type="InterPro" id="IPR002524">
    <property type="entry name" value="Cation_efflux"/>
</dbReference>
<dbReference type="GO" id="GO:0008324">
    <property type="term" value="F:monoatomic cation transmembrane transporter activity"/>
    <property type="evidence" value="ECO:0007669"/>
    <property type="project" value="InterPro"/>
</dbReference>
<dbReference type="Gene3D" id="1.20.1510.10">
    <property type="entry name" value="Cation efflux protein transmembrane domain"/>
    <property type="match status" value="1"/>
</dbReference>
<evidence type="ECO:0000259" key="7">
    <source>
        <dbReference type="Pfam" id="PF01545"/>
    </source>
</evidence>
<dbReference type="InterPro" id="IPR040177">
    <property type="entry name" value="SLC30A9"/>
</dbReference>
<protein>
    <submittedName>
        <fullName evidence="8">Cation diffusion facilitator family transporter</fullName>
    </submittedName>
</protein>
<dbReference type="PANTHER" id="PTHR13414">
    <property type="entry name" value="HUEL-CATION TRANSPORTER"/>
    <property type="match status" value="1"/>
</dbReference>
<dbReference type="Pfam" id="PF01545">
    <property type="entry name" value="Cation_efflux"/>
    <property type="match status" value="1"/>
</dbReference>
<evidence type="ECO:0000256" key="1">
    <source>
        <dbReference type="ARBA" id="ARBA00004141"/>
    </source>
</evidence>
<organism evidence="8 9">
    <name type="scientific">Acidiphilium rubrum</name>
    <dbReference type="NCBI Taxonomy" id="526"/>
    <lineage>
        <taxon>Bacteria</taxon>
        <taxon>Pseudomonadati</taxon>
        <taxon>Pseudomonadota</taxon>
        <taxon>Alphaproteobacteria</taxon>
        <taxon>Acetobacterales</taxon>
        <taxon>Acidocellaceae</taxon>
        <taxon>Acidiphilium</taxon>
    </lineage>
</organism>